<dbReference type="InterPro" id="IPR050739">
    <property type="entry name" value="MFP"/>
</dbReference>
<evidence type="ECO:0000259" key="8">
    <source>
        <dbReference type="Pfam" id="PF25917"/>
    </source>
</evidence>
<feature type="coiled-coil region" evidence="6">
    <location>
        <begin position="178"/>
        <end position="220"/>
    </location>
</feature>
<evidence type="ECO:0000256" key="2">
    <source>
        <dbReference type="ARBA" id="ARBA00009477"/>
    </source>
</evidence>
<evidence type="ECO:0000313" key="10">
    <source>
        <dbReference type="EMBL" id="VVP55144.1"/>
    </source>
</evidence>
<evidence type="ECO:0000313" key="11">
    <source>
        <dbReference type="Proteomes" id="UP000375525"/>
    </source>
</evidence>
<proteinExistence type="inferred from homology"/>
<protein>
    <submittedName>
        <fullName evidence="10">Type I secretion system membrane fusion protein PrsE</fullName>
    </submittedName>
</protein>
<dbReference type="Pfam" id="PF26002">
    <property type="entry name" value="Beta-barrel_AprE"/>
    <property type="match status" value="1"/>
</dbReference>
<dbReference type="Proteomes" id="UP000375525">
    <property type="component" value="Unassembled WGS sequence"/>
</dbReference>
<reference evidence="10 11" key="1">
    <citation type="submission" date="2019-09" db="EMBL/GenBank/DDBJ databases">
        <authorList>
            <person name="Chandra G."/>
            <person name="Truman W A."/>
        </authorList>
    </citation>
    <scope>NUCLEOTIDE SEQUENCE [LARGE SCALE GENOMIC DNA]</scope>
    <source>
        <strain evidence="10">PS880</strain>
    </source>
</reference>
<evidence type="ECO:0000256" key="6">
    <source>
        <dbReference type="SAM" id="Coils"/>
    </source>
</evidence>
<dbReference type="RefSeq" id="WP_150782363.1">
    <property type="nucleotide sequence ID" value="NZ_CABVIH010000037.1"/>
</dbReference>
<keyword evidence="6" id="KW-0175">Coiled coil</keyword>
<dbReference type="Gene3D" id="1.10.287.470">
    <property type="entry name" value="Helix hairpin bin"/>
    <property type="match status" value="1"/>
</dbReference>
<keyword evidence="5 7" id="KW-0472">Membrane</keyword>
<evidence type="ECO:0000256" key="4">
    <source>
        <dbReference type="ARBA" id="ARBA00022989"/>
    </source>
</evidence>
<comment type="similarity">
    <text evidence="2">Belongs to the membrane fusion protein (MFP) (TC 8.A.1) family.</text>
</comment>
<feature type="domain" description="Multidrug resistance protein MdtA-like barrel-sandwich hybrid" evidence="8">
    <location>
        <begin position="53"/>
        <end position="257"/>
    </location>
</feature>
<dbReference type="Gene3D" id="2.40.50.100">
    <property type="match status" value="1"/>
</dbReference>
<evidence type="ECO:0000256" key="7">
    <source>
        <dbReference type="SAM" id="Phobius"/>
    </source>
</evidence>
<evidence type="ECO:0000256" key="1">
    <source>
        <dbReference type="ARBA" id="ARBA00004167"/>
    </source>
</evidence>
<keyword evidence="4 7" id="KW-1133">Transmembrane helix</keyword>
<dbReference type="AlphaFoldDB" id="A0A5E7PZZ1"/>
<accession>A0A5E7PZZ1</accession>
<feature type="domain" description="AprE-like beta-barrel" evidence="9">
    <location>
        <begin position="270"/>
        <end position="366"/>
    </location>
</feature>
<dbReference type="PANTHER" id="PTHR30386">
    <property type="entry name" value="MEMBRANE FUSION SUBUNIT OF EMRAB-TOLC MULTIDRUG EFFLUX PUMP"/>
    <property type="match status" value="1"/>
</dbReference>
<sequence>MKHERISLGSHLWAIVSITVLFVVLLVWATFSQIAQSSRAQGQVIAVARTQVVQAAIDGVISEMMVQEGQTVKKGELLVRLDRSQVEAAYNDSEGKVAALKATLARARAEVLGRPLQFPSDVRAFPNFMANQQELFQRRRSLLQADVSAMQKSLALVNEELALNLPLLATGDIGKTDIIRLKRQAAELEGQIASRKSKFFQDAQMEMTKAQEDLATQQEQLNDRKSTFERAEIYSPADALVKSIQTTTPGAKVRPGDVLLELVPTSGEFVIEAKLKPADVGSLRVGLPTSIKLDAYDYSIYGTLDGKVRYISPDALSERTPQGEVAYYRVLVDVDHTALDLHNAQRPDHQIEIQPGMTATVDIETGQHSILSYLTKPVSKTFKEALHER</sequence>
<organism evidence="10 11">
    <name type="scientific">Pseudomonas fluorescens</name>
    <dbReference type="NCBI Taxonomy" id="294"/>
    <lineage>
        <taxon>Bacteria</taxon>
        <taxon>Pseudomonadati</taxon>
        <taxon>Pseudomonadota</taxon>
        <taxon>Gammaproteobacteria</taxon>
        <taxon>Pseudomonadales</taxon>
        <taxon>Pseudomonadaceae</taxon>
        <taxon>Pseudomonas</taxon>
    </lineage>
</organism>
<dbReference type="OrthoDB" id="9775513at2"/>
<dbReference type="InterPro" id="IPR058982">
    <property type="entry name" value="Beta-barrel_AprE"/>
</dbReference>
<evidence type="ECO:0000259" key="9">
    <source>
        <dbReference type="Pfam" id="PF26002"/>
    </source>
</evidence>
<dbReference type="GO" id="GO:0016020">
    <property type="term" value="C:membrane"/>
    <property type="evidence" value="ECO:0007669"/>
    <property type="project" value="UniProtKB-SubCell"/>
</dbReference>
<name>A0A5E7PZZ1_PSEFL</name>
<evidence type="ECO:0000256" key="3">
    <source>
        <dbReference type="ARBA" id="ARBA00022692"/>
    </source>
</evidence>
<dbReference type="PRINTS" id="PR01490">
    <property type="entry name" value="RTXTOXIND"/>
</dbReference>
<feature type="transmembrane region" description="Helical" evidence="7">
    <location>
        <begin position="12"/>
        <end position="31"/>
    </location>
</feature>
<evidence type="ECO:0000256" key="5">
    <source>
        <dbReference type="ARBA" id="ARBA00023136"/>
    </source>
</evidence>
<dbReference type="PANTHER" id="PTHR30386:SF26">
    <property type="entry name" value="TRANSPORT PROTEIN COMB"/>
    <property type="match status" value="1"/>
</dbReference>
<dbReference type="SUPFAM" id="SSF111369">
    <property type="entry name" value="HlyD-like secretion proteins"/>
    <property type="match status" value="1"/>
</dbReference>
<keyword evidence="3 7" id="KW-0812">Transmembrane</keyword>
<dbReference type="Gene3D" id="2.40.30.170">
    <property type="match status" value="1"/>
</dbReference>
<gene>
    <name evidence="10" type="primary">prsE_6</name>
    <name evidence="10" type="ORF">PS880_05633</name>
</gene>
<comment type="subcellular location">
    <subcellularLocation>
        <location evidence="1">Membrane</location>
        <topology evidence="1">Single-pass membrane protein</topology>
    </subcellularLocation>
</comment>
<dbReference type="InterPro" id="IPR058625">
    <property type="entry name" value="MdtA-like_BSH"/>
</dbReference>
<dbReference type="Pfam" id="PF25917">
    <property type="entry name" value="BSH_RND"/>
    <property type="match status" value="1"/>
</dbReference>
<dbReference type="EMBL" id="CABVIH010000037">
    <property type="protein sequence ID" value="VVP55144.1"/>
    <property type="molecule type" value="Genomic_DNA"/>
</dbReference>